<keyword evidence="8" id="KW-1185">Reference proteome</keyword>
<dbReference type="InterPro" id="IPR001400">
    <property type="entry name" value="Somatotropin/Prolactin"/>
</dbReference>
<keyword evidence="6" id="KW-1015">Disulfide bond</keyword>
<evidence type="ECO:0000256" key="3">
    <source>
        <dbReference type="ARBA" id="ARBA00022525"/>
    </source>
</evidence>
<name>A0A8M1KQ99_CLUHA</name>
<dbReference type="GO" id="GO:0046427">
    <property type="term" value="P:positive regulation of receptor signaling pathway via JAK-STAT"/>
    <property type="evidence" value="ECO:0007669"/>
    <property type="project" value="TreeGrafter"/>
</dbReference>
<proteinExistence type="inferred from homology"/>
<dbReference type="GO" id="GO:0005131">
    <property type="term" value="F:growth hormone receptor binding"/>
    <property type="evidence" value="ECO:0007669"/>
    <property type="project" value="TreeGrafter"/>
</dbReference>
<keyword evidence="4" id="KW-0372">Hormone</keyword>
<dbReference type="FunFam" id="1.20.1250.10:FF:000042">
    <property type="entry name" value="Somatolactin alpha"/>
    <property type="match status" value="1"/>
</dbReference>
<feature type="region of interest" description="Disordered" evidence="7">
    <location>
        <begin position="1"/>
        <end position="55"/>
    </location>
</feature>
<reference evidence="9" key="1">
    <citation type="submission" date="2025-08" db="UniProtKB">
        <authorList>
            <consortium name="RefSeq"/>
        </authorList>
    </citation>
    <scope>IDENTIFICATION</scope>
</reference>
<dbReference type="RefSeq" id="XP_042564563.1">
    <property type="nucleotide sequence ID" value="XM_042708629.1"/>
</dbReference>
<dbReference type="CTD" id="572522"/>
<evidence type="ECO:0000313" key="8">
    <source>
        <dbReference type="Proteomes" id="UP000515152"/>
    </source>
</evidence>
<dbReference type="PANTHER" id="PTHR11417:SF3">
    <property type="entry name" value="SOMATOLACTIN ALPHA ISOFORM X1-RELATED"/>
    <property type="match status" value="1"/>
</dbReference>
<dbReference type="Proteomes" id="UP000515152">
    <property type="component" value="Chromosome 9"/>
</dbReference>
<dbReference type="AlphaFoldDB" id="A0A8M1KQ99"/>
<feature type="compositionally biased region" description="Basic residues" evidence="7">
    <location>
        <begin position="33"/>
        <end position="46"/>
    </location>
</feature>
<evidence type="ECO:0000256" key="6">
    <source>
        <dbReference type="ARBA" id="ARBA00023157"/>
    </source>
</evidence>
<dbReference type="KEGG" id="char:122133141"/>
<dbReference type="InterPro" id="IPR018116">
    <property type="entry name" value="Somatotropin_CS"/>
</dbReference>
<dbReference type="Pfam" id="PF00103">
    <property type="entry name" value="Hormone_1"/>
    <property type="match status" value="1"/>
</dbReference>
<dbReference type="GO" id="GO:0031667">
    <property type="term" value="P:response to nutrient levels"/>
    <property type="evidence" value="ECO:0007669"/>
    <property type="project" value="TreeGrafter"/>
</dbReference>
<evidence type="ECO:0000256" key="4">
    <source>
        <dbReference type="ARBA" id="ARBA00022702"/>
    </source>
</evidence>
<accession>A0A8M1KQ99</accession>
<evidence type="ECO:0000256" key="5">
    <source>
        <dbReference type="ARBA" id="ARBA00022729"/>
    </source>
</evidence>
<dbReference type="GeneID" id="122133141"/>
<dbReference type="PROSITE" id="PS00266">
    <property type="entry name" value="SOMATOTROPIN_1"/>
    <property type="match status" value="1"/>
</dbReference>
<dbReference type="GO" id="GO:0005615">
    <property type="term" value="C:extracellular space"/>
    <property type="evidence" value="ECO:0007669"/>
    <property type="project" value="TreeGrafter"/>
</dbReference>
<dbReference type="PROSITE" id="PS00338">
    <property type="entry name" value="SOMATOTROPIN_2"/>
    <property type="match status" value="1"/>
</dbReference>
<dbReference type="GO" id="GO:0070186">
    <property type="term" value="F:growth hormone activity"/>
    <property type="evidence" value="ECO:0007669"/>
    <property type="project" value="TreeGrafter"/>
</dbReference>
<organism evidence="8 9">
    <name type="scientific">Clupea harengus</name>
    <name type="common">Atlantic herring</name>
    <dbReference type="NCBI Taxonomy" id="7950"/>
    <lineage>
        <taxon>Eukaryota</taxon>
        <taxon>Metazoa</taxon>
        <taxon>Chordata</taxon>
        <taxon>Craniata</taxon>
        <taxon>Vertebrata</taxon>
        <taxon>Euteleostomi</taxon>
        <taxon>Actinopterygii</taxon>
        <taxon>Neopterygii</taxon>
        <taxon>Teleostei</taxon>
        <taxon>Clupei</taxon>
        <taxon>Clupeiformes</taxon>
        <taxon>Clupeoidei</taxon>
        <taxon>Clupeidae</taxon>
        <taxon>Clupea</taxon>
    </lineage>
</organism>
<protein>
    <submittedName>
        <fullName evidence="9">Somatolactin alpha</fullName>
    </submittedName>
</protein>
<keyword evidence="5" id="KW-0732">Signal</keyword>
<dbReference type="GO" id="GO:0045927">
    <property type="term" value="P:positive regulation of growth"/>
    <property type="evidence" value="ECO:0007669"/>
    <property type="project" value="TreeGrafter"/>
</dbReference>
<evidence type="ECO:0000256" key="2">
    <source>
        <dbReference type="ARBA" id="ARBA00008474"/>
    </source>
</evidence>
<comment type="subcellular location">
    <subcellularLocation>
        <location evidence="1">Secreted</location>
    </subcellularLocation>
</comment>
<gene>
    <name evidence="9" type="primary">smtla</name>
</gene>
<dbReference type="GO" id="GO:0060396">
    <property type="term" value="P:growth hormone receptor signaling pathway"/>
    <property type="evidence" value="ECO:0007669"/>
    <property type="project" value="TreeGrafter"/>
</dbReference>
<dbReference type="PANTHER" id="PTHR11417">
    <property type="entry name" value="SOMATOTROPIN,PROLACTIN"/>
    <property type="match status" value="1"/>
</dbReference>
<dbReference type="GO" id="GO:0048513">
    <property type="term" value="P:animal organ development"/>
    <property type="evidence" value="ECO:0007669"/>
    <property type="project" value="TreeGrafter"/>
</dbReference>
<sequence>MPNEESDGKTLRSEVEAESTRKKMRIEKASKTLSKKKLRKEAKRQKKEMADRKTKEVEETRFKNLVMAIPEVQSAEIVLPNASASQLSSTVQFQFPSAPGDILPVPGPVPESTGASSVPVPELVPVPEVVPDSEMVWSQGRVCTLLLALSWGALALPLDCKDESGSLVRCTSISQEKLLDRVIQHAELIYRVSEESCSMFEDLFVPFPMRTVRSQAGSTCITKPFPIPASKSEIQQTSDKWLLHSVLVLVQSWIEPLLYLQTTLNHYDSAPDALLNKTKWVADKLLSLEQGLLVLIRKMLNEGMLMPSVYEPSLMQSDLPPAMLDSILRDYSLLTCFKKDAHKIETFLKLLKCRQSDNLSCLVY</sequence>
<keyword evidence="3" id="KW-0964">Secreted</keyword>
<dbReference type="OrthoDB" id="9945472at2759"/>
<comment type="similarity">
    <text evidence="2">Belongs to the somatotropin/prolactin family.</text>
</comment>
<evidence type="ECO:0000313" key="9">
    <source>
        <dbReference type="RefSeq" id="XP_042564563.1"/>
    </source>
</evidence>
<evidence type="ECO:0000256" key="1">
    <source>
        <dbReference type="ARBA" id="ARBA00004613"/>
    </source>
</evidence>
<evidence type="ECO:0000256" key="7">
    <source>
        <dbReference type="SAM" id="MobiDB-lite"/>
    </source>
</evidence>
<feature type="compositionally biased region" description="Basic and acidic residues" evidence="7">
    <location>
        <begin position="1"/>
        <end position="30"/>
    </location>
</feature>